<dbReference type="InterPro" id="IPR011008">
    <property type="entry name" value="Dimeric_a/b-barrel"/>
</dbReference>
<reference evidence="1 2" key="1">
    <citation type="journal article" date="2012" name="PLoS Pathog.">
        <title>Diverse lifestyles and strategies of plant pathogenesis encoded in the genomes of eighteen Dothideomycetes fungi.</title>
        <authorList>
            <person name="Ohm R.A."/>
            <person name="Feau N."/>
            <person name="Henrissat B."/>
            <person name="Schoch C.L."/>
            <person name="Horwitz B.A."/>
            <person name="Barry K.W."/>
            <person name="Condon B.J."/>
            <person name="Copeland A.C."/>
            <person name="Dhillon B."/>
            <person name="Glaser F."/>
            <person name="Hesse C.N."/>
            <person name="Kosti I."/>
            <person name="LaButti K."/>
            <person name="Lindquist E.A."/>
            <person name="Lucas S."/>
            <person name="Salamov A.A."/>
            <person name="Bradshaw R.E."/>
            <person name="Ciuffetti L."/>
            <person name="Hamelin R.C."/>
            <person name="Kema G.H.J."/>
            <person name="Lawrence C."/>
            <person name="Scott J.A."/>
            <person name="Spatafora J.W."/>
            <person name="Turgeon B.G."/>
            <person name="de Wit P.J.G.M."/>
            <person name="Zhong S."/>
            <person name="Goodwin S.B."/>
            <person name="Grigoriev I.V."/>
        </authorList>
    </citation>
    <scope>NUCLEOTIDE SEQUENCE [LARGE SCALE GENOMIC DNA]</scope>
    <source>
        <strain evidence="2">C5 / ATCC 48332 / race O</strain>
    </source>
</reference>
<evidence type="ECO:0008006" key="3">
    <source>
        <dbReference type="Google" id="ProtNLM"/>
    </source>
</evidence>
<evidence type="ECO:0000313" key="1">
    <source>
        <dbReference type="EMBL" id="EMD95346.1"/>
    </source>
</evidence>
<dbReference type="HOGENOM" id="CLU_089364_0_0_1"/>
<name>M2UP63_COCH5</name>
<dbReference type="Proteomes" id="UP000016936">
    <property type="component" value="Unassembled WGS sequence"/>
</dbReference>
<protein>
    <recommendedName>
        <fullName evidence="3">ABM domain-containing protein</fullName>
    </recommendedName>
</protein>
<dbReference type="OMA" id="EGALNDW"/>
<reference evidence="2" key="2">
    <citation type="journal article" date="2013" name="PLoS Genet.">
        <title>Comparative genome structure, secondary metabolite, and effector coding capacity across Cochliobolus pathogens.</title>
        <authorList>
            <person name="Condon B.J."/>
            <person name="Leng Y."/>
            <person name="Wu D."/>
            <person name="Bushley K.E."/>
            <person name="Ohm R.A."/>
            <person name="Otillar R."/>
            <person name="Martin J."/>
            <person name="Schackwitz W."/>
            <person name="Grimwood J."/>
            <person name="MohdZainudin N."/>
            <person name="Xue C."/>
            <person name="Wang R."/>
            <person name="Manning V.A."/>
            <person name="Dhillon B."/>
            <person name="Tu Z.J."/>
            <person name="Steffenson B.J."/>
            <person name="Salamov A."/>
            <person name="Sun H."/>
            <person name="Lowry S."/>
            <person name="LaButti K."/>
            <person name="Han J."/>
            <person name="Copeland A."/>
            <person name="Lindquist E."/>
            <person name="Barry K."/>
            <person name="Schmutz J."/>
            <person name="Baker S.E."/>
            <person name="Ciuffetti L.M."/>
            <person name="Grigoriev I.V."/>
            <person name="Zhong S."/>
            <person name="Turgeon B.G."/>
        </authorList>
    </citation>
    <scope>NUCLEOTIDE SEQUENCE [LARGE SCALE GENOMIC DNA]</scope>
    <source>
        <strain evidence="2">C5 / ATCC 48332 / race O</strain>
    </source>
</reference>
<dbReference type="SUPFAM" id="SSF54909">
    <property type="entry name" value="Dimeric alpha+beta barrel"/>
    <property type="match status" value="1"/>
</dbReference>
<gene>
    <name evidence="1" type="ORF">COCHEDRAFT_1222468</name>
</gene>
<evidence type="ECO:0000313" key="2">
    <source>
        <dbReference type="Proteomes" id="UP000016936"/>
    </source>
</evidence>
<accession>M2UP63</accession>
<dbReference type="AlphaFoldDB" id="M2UP63"/>
<dbReference type="eggNOG" id="ENOG502SVXE">
    <property type="taxonomic scope" value="Eukaryota"/>
</dbReference>
<dbReference type="EMBL" id="KB445571">
    <property type="protein sequence ID" value="EMD95346.1"/>
    <property type="molecule type" value="Genomic_DNA"/>
</dbReference>
<dbReference type="OrthoDB" id="2851338at2759"/>
<keyword evidence="2" id="KW-1185">Reference proteome</keyword>
<organism evidence="1 2">
    <name type="scientific">Cochliobolus heterostrophus (strain C5 / ATCC 48332 / race O)</name>
    <name type="common">Southern corn leaf blight fungus</name>
    <name type="synonym">Bipolaris maydis</name>
    <dbReference type="NCBI Taxonomy" id="701091"/>
    <lineage>
        <taxon>Eukaryota</taxon>
        <taxon>Fungi</taxon>
        <taxon>Dikarya</taxon>
        <taxon>Ascomycota</taxon>
        <taxon>Pezizomycotina</taxon>
        <taxon>Dothideomycetes</taxon>
        <taxon>Pleosporomycetidae</taxon>
        <taxon>Pleosporales</taxon>
        <taxon>Pleosporineae</taxon>
        <taxon>Pleosporaceae</taxon>
        <taxon>Bipolaris</taxon>
    </lineage>
</organism>
<sequence>MEAQGLLVIWGSVDPTTVDEGALNDWWTNEHLPERLCLPGFQRARRYRALNPENGHNEYLAVYQLSNVQDLGSAEYLHALNHPTQKTMQFMPSLAMMNRFACEVVSSENSSVLASDQPAETHNMLYMVVYEVDAAGQDHDPLLSIQEHVGRTRDAASAKTMHVHLAKGNQKLTEIGSASKSYEGVHFKSSQAVGETETLAADTVIALYELSHNPTDSSIAEGDIVSTHLGDTSSLRGTLPPTPMLVALLPRRNAFGNACPHF</sequence>
<proteinExistence type="predicted"/>